<feature type="domain" description="Transketolase-like pyrimidine-binding" evidence="5">
    <location>
        <begin position="16"/>
        <end position="182"/>
    </location>
</feature>
<evidence type="ECO:0000256" key="1">
    <source>
        <dbReference type="ARBA" id="ARBA00001964"/>
    </source>
</evidence>
<sequence>MVEGSVTWSLSDADHMTAAEIYGEMLVRLGEEREEVVALTADLARSTKIGKFEEKFPERFFNVGIAEQNLFGIGAGLALAGYIPFISTFAVFASLRAGEQVRTDICYQNLNCKIIATHSGVSFGQAGSTHHCTEDISVMRSFANMTVIVPADGIETAKAVRACIDWPGPVYIRIGRGFEPWVHKDDKYDYKIGKGIEMVSGTDITVIACGPSVYAAVDAAKTLKDDDGLSVRVIDLHTIKPIDKEIIVKAVTETRRIVTFEDHNIIGGMGTAVADVIAESGKGCAFKKVGIPDEFSIVGYPEDLYNHFKIDSEGVIETVREVMGKEYEEDEDWEDEM</sequence>
<proteinExistence type="inferred from homology"/>
<keyword evidence="4" id="KW-0472">Membrane</keyword>
<keyword evidence="4" id="KW-0812">Transmembrane</keyword>
<comment type="caution">
    <text evidence="6">The sequence shown here is derived from an EMBL/GenBank/DDBJ whole genome shotgun (WGS) entry which is preliminary data.</text>
</comment>
<dbReference type="PANTHER" id="PTHR43825:SF1">
    <property type="entry name" value="TRANSKETOLASE-LIKE PYRIMIDINE-BINDING DOMAIN-CONTAINING PROTEIN"/>
    <property type="match status" value="1"/>
</dbReference>
<dbReference type="SMART" id="SM00861">
    <property type="entry name" value="Transket_pyr"/>
    <property type="match status" value="1"/>
</dbReference>
<dbReference type="InterPro" id="IPR009014">
    <property type="entry name" value="Transketo_C/PFOR_II"/>
</dbReference>
<accession>A0A9D8KFK6</accession>
<reference evidence="6" key="2">
    <citation type="submission" date="2021-01" db="EMBL/GenBank/DDBJ databases">
        <authorList>
            <person name="Hahn C.R."/>
            <person name="Youssef N.H."/>
            <person name="Elshahed M."/>
        </authorList>
    </citation>
    <scope>NUCLEOTIDE SEQUENCE</scope>
    <source>
        <strain evidence="6">Zod_Metabat.24</strain>
    </source>
</reference>
<dbReference type="EMBL" id="JAFGIX010000032">
    <property type="protein sequence ID" value="MBN1572891.1"/>
    <property type="molecule type" value="Genomic_DNA"/>
</dbReference>
<feature type="transmembrane region" description="Helical" evidence="4">
    <location>
        <begin position="70"/>
        <end position="92"/>
    </location>
</feature>
<dbReference type="Pfam" id="PF02780">
    <property type="entry name" value="Transketolase_C"/>
    <property type="match status" value="1"/>
</dbReference>
<comment type="cofactor">
    <cofactor evidence="1">
        <name>thiamine diphosphate</name>
        <dbReference type="ChEBI" id="CHEBI:58937"/>
    </cofactor>
</comment>
<reference evidence="6" key="1">
    <citation type="journal article" date="2021" name="Environ. Microbiol.">
        <title>Genomic characterization of three novel Desulfobacterota classes expand the metabolic and phylogenetic diversity of the phylum.</title>
        <authorList>
            <person name="Murphy C.L."/>
            <person name="Biggerstaff J."/>
            <person name="Eichhorn A."/>
            <person name="Ewing E."/>
            <person name="Shahan R."/>
            <person name="Soriano D."/>
            <person name="Stewart S."/>
            <person name="VanMol K."/>
            <person name="Walker R."/>
            <person name="Walters P."/>
            <person name="Elshahed M.S."/>
            <person name="Youssef N.H."/>
        </authorList>
    </citation>
    <scope>NUCLEOTIDE SEQUENCE</scope>
    <source>
        <strain evidence="6">Zod_Metabat.24</strain>
    </source>
</reference>
<name>A0A9D8KFK6_9DELT</name>
<organism evidence="6 7">
    <name type="scientific">Candidatus Zymogenus saltonus</name>
    <dbReference type="NCBI Taxonomy" id="2844893"/>
    <lineage>
        <taxon>Bacteria</taxon>
        <taxon>Deltaproteobacteria</taxon>
        <taxon>Candidatus Zymogenia</taxon>
        <taxon>Candidatus Zymogeniales</taxon>
        <taxon>Candidatus Zymogenaceae</taxon>
        <taxon>Candidatus Zymogenus</taxon>
    </lineage>
</organism>
<evidence type="ECO:0000256" key="4">
    <source>
        <dbReference type="SAM" id="Phobius"/>
    </source>
</evidence>
<dbReference type="Pfam" id="PF02779">
    <property type="entry name" value="Transket_pyr"/>
    <property type="match status" value="1"/>
</dbReference>
<dbReference type="CDD" id="cd07033">
    <property type="entry name" value="TPP_PYR_DXS_TK_like"/>
    <property type="match status" value="1"/>
</dbReference>
<evidence type="ECO:0000256" key="3">
    <source>
        <dbReference type="ARBA" id="ARBA00023052"/>
    </source>
</evidence>
<dbReference type="Gene3D" id="3.40.50.970">
    <property type="match status" value="1"/>
</dbReference>
<dbReference type="InterPro" id="IPR005475">
    <property type="entry name" value="Transketolase-like_Pyr-bd"/>
</dbReference>
<dbReference type="SUPFAM" id="SSF52518">
    <property type="entry name" value="Thiamin diphosphate-binding fold (THDP-binding)"/>
    <property type="match status" value="1"/>
</dbReference>
<dbReference type="InterPro" id="IPR033248">
    <property type="entry name" value="Transketolase_C"/>
</dbReference>
<gene>
    <name evidence="6" type="ORF">JW984_06795</name>
</gene>
<protein>
    <submittedName>
        <fullName evidence="6">Transketolase family protein</fullName>
    </submittedName>
</protein>
<dbReference type="InterPro" id="IPR029061">
    <property type="entry name" value="THDP-binding"/>
</dbReference>
<keyword evidence="4" id="KW-1133">Transmembrane helix</keyword>
<keyword evidence="3" id="KW-0786">Thiamine pyrophosphate</keyword>
<dbReference type="AlphaFoldDB" id="A0A9D8KFK6"/>
<evidence type="ECO:0000259" key="5">
    <source>
        <dbReference type="SMART" id="SM00861"/>
    </source>
</evidence>
<evidence type="ECO:0000256" key="2">
    <source>
        <dbReference type="ARBA" id="ARBA00007131"/>
    </source>
</evidence>
<dbReference type="InterPro" id="IPR051157">
    <property type="entry name" value="PDH/Transketolase"/>
</dbReference>
<evidence type="ECO:0000313" key="6">
    <source>
        <dbReference type="EMBL" id="MBN1572891.1"/>
    </source>
</evidence>
<dbReference type="PANTHER" id="PTHR43825">
    <property type="entry name" value="PYRUVATE DEHYDROGENASE E1 COMPONENT"/>
    <property type="match status" value="1"/>
</dbReference>
<dbReference type="Gene3D" id="3.40.50.920">
    <property type="match status" value="1"/>
</dbReference>
<evidence type="ECO:0000313" key="7">
    <source>
        <dbReference type="Proteomes" id="UP000809273"/>
    </source>
</evidence>
<comment type="similarity">
    <text evidence="2">Belongs to the transketolase family.</text>
</comment>
<dbReference type="Proteomes" id="UP000809273">
    <property type="component" value="Unassembled WGS sequence"/>
</dbReference>
<dbReference type="FunFam" id="3.40.50.970:FF:000129">
    <property type="entry name" value="Transketolase"/>
    <property type="match status" value="1"/>
</dbReference>
<dbReference type="SUPFAM" id="SSF52922">
    <property type="entry name" value="TK C-terminal domain-like"/>
    <property type="match status" value="1"/>
</dbReference>